<dbReference type="Proteomes" id="UP001243757">
    <property type="component" value="Unassembled WGS sequence"/>
</dbReference>
<gene>
    <name evidence="1" type="ORF">QO033_02605</name>
</gene>
<accession>A0ABT7EW48</accession>
<reference evidence="1 2" key="1">
    <citation type="submission" date="2023-05" db="EMBL/GenBank/DDBJ databases">
        <title>Pseudodonghicola sp. nov.</title>
        <authorList>
            <person name="Huang J."/>
        </authorList>
    </citation>
    <scope>NUCLEOTIDE SEQUENCE [LARGE SCALE GENOMIC DNA]</scope>
    <source>
        <strain evidence="1 2">IC7</strain>
    </source>
</reference>
<dbReference type="RefSeq" id="WP_284479358.1">
    <property type="nucleotide sequence ID" value="NZ_JASNJD010000001.1"/>
</dbReference>
<organism evidence="1 2">
    <name type="scientific">Pseudodonghicola flavimaris</name>
    <dbReference type="NCBI Taxonomy" id="3050036"/>
    <lineage>
        <taxon>Bacteria</taxon>
        <taxon>Pseudomonadati</taxon>
        <taxon>Pseudomonadota</taxon>
        <taxon>Alphaproteobacteria</taxon>
        <taxon>Rhodobacterales</taxon>
        <taxon>Paracoccaceae</taxon>
        <taxon>Pseudodonghicola</taxon>
    </lineage>
</organism>
<proteinExistence type="predicted"/>
<evidence type="ECO:0008006" key="3">
    <source>
        <dbReference type="Google" id="ProtNLM"/>
    </source>
</evidence>
<keyword evidence="2" id="KW-1185">Reference proteome</keyword>
<name>A0ABT7EW48_9RHOB</name>
<evidence type="ECO:0000313" key="1">
    <source>
        <dbReference type="EMBL" id="MDK3016548.1"/>
    </source>
</evidence>
<evidence type="ECO:0000313" key="2">
    <source>
        <dbReference type="Proteomes" id="UP001243757"/>
    </source>
</evidence>
<sequence>MAKTFTAQIKAFLELTEQNKRYVAQQSIQDVLEEAQTTQPSVKQTGGSFERGKIPVNKADLVNSLSVNGGAEDADAYVVAIDGYDIGQTMNFTWTSDHALPMELGFTAENGTEVPGRLFVTDAVAQFDDKVQARVAEVKK</sequence>
<dbReference type="EMBL" id="JASNJD010000001">
    <property type="protein sequence ID" value="MDK3016548.1"/>
    <property type="molecule type" value="Genomic_DNA"/>
</dbReference>
<protein>
    <recommendedName>
        <fullName evidence="3">HK97 gp10 family phage protein</fullName>
    </recommendedName>
</protein>
<comment type="caution">
    <text evidence="1">The sequence shown here is derived from an EMBL/GenBank/DDBJ whole genome shotgun (WGS) entry which is preliminary data.</text>
</comment>